<feature type="domain" description="UspA" evidence="2">
    <location>
        <begin position="8"/>
        <end position="176"/>
    </location>
</feature>
<comment type="caution">
    <text evidence="3">The sequence shown here is derived from an EMBL/GenBank/DDBJ whole genome shotgun (WGS) entry which is preliminary data.</text>
</comment>
<dbReference type="InterPro" id="IPR014729">
    <property type="entry name" value="Rossmann-like_a/b/a_fold"/>
</dbReference>
<dbReference type="PANTHER" id="PTHR46268">
    <property type="entry name" value="STRESS RESPONSE PROTEIN NHAX"/>
    <property type="match status" value="1"/>
</dbReference>
<dbReference type="EMBL" id="QWVT01000019">
    <property type="protein sequence ID" value="RID84654.1"/>
    <property type="molecule type" value="Genomic_DNA"/>
</dbReference>
<dbReference type="Pfam" id="PF00582">
    <property type="entry name" value="Usp"/>
    <property type="match status" value="1"/>
</dbReference>
<dbReference type="CDD" id="cd00293">
    <property type="entry name" value="USP-like"/>
    <property type="match status" value="1"/>
</dbReference>
<dbReference type="Gene3D" id="3.40.50.620">
    <property type="entry name" value="HUPs"/>
    <property type="match status" value="1"/>
</dbReference>
<gene>
    <name evidence="3" type="ORF">D1970_12255</name>
</gene>
<dbReference type="AlphaFoldDB" id="A0A398B5E6"/>
<sequence length="177" mass="19314">MIDMSVAFNKVIVAFDNSDESRQALRLAKEMKVAQPETQLIMAHVSEEKIVETVTEPNEAAITPPSFGAYTVDGLQVPPISLDNSVSEKSTHAKVEKSTDQAFYNARKEMDTMGMNVDYRLLDGVPPASLCKLASEEQADLIIIGQSSKTGIKKLFTGSTVQKMVENAPCHVLIAKL</sequence>
<dbReference type="Proteomes" id="UP000265816">
    <property type="component" value="Unassembled WGS sequence"/>
</dbReference>
<organism evidence="3 4">
    <name type="scientific">Mesobacillus zeae</name>
    <dbReference type="NCBI Taxonomy" id="1917180"/>
    <lineage>
        <taxon>Bacteria</taxon>
        <taxon>Bacillati</taxon>
        <taxon>Bacillota</taxon>
        <taxon>Bacilli</taxon>
        <taxon>Bacillales</taxon>
        <taxon>Bacillaceae</taxon>
        <taxon>Mesobacillus</taxon>
    </lineage>
</organism>
<evidence type="ECO:0000256" key="1">
    <source>
        <dbReference type="ARBA" id="ARBA00008791"/>
    </source>
</evidence>
<comment type="similarity">
    <text evidence="1">Belongs to the universal stress protein A family.</text>
</comment>
<proteinExistence type="inferred from homology"/>
<dbReference type="InterPro" id="IPR006016">
    <property type="entry name" value="UspA"/>
</dbReference>
<protein>
    <submittedName>
        <fullName evidence="3">Universal stress protein</fullName>
    </submittedName>
</protein>
<name>A0A398B5E6_9BACI</name>
<dbReference type="PANTHER" id="PTHR46268:SF22">
    <property type="entry name" value="SENSOR PROTEIN KDPD-RELATED"/>
    <property type="match status" value="1"/>
</dbReference>
<evidence type="ECO:0000313" key="3">
    <source>
        <dbReference type="EMBL" id="RID84654.1"/>
    </source>
</evidence>
<accession>A0A398B5E6</accession>
<reference evidence="3 4" key="1">
    <citation type="submission" date="2018-08" db="EMBL/GenBank/DDBJ databases">
        <title>Bacillus jemisoniae sp. nov., Bacillus chryseoplanitiae sp. nov., Bacillus resnikiae sp. nov., and Bacillus frankliniae sp. nov., isolated from Viking spacecraft and associated surfaces.</title>
        <authorList>
            <person name="Seuylemezian A."/>
            <person name="Vaishampayan P."/>
        </authorList>
    </citation>
    <scope>NUCLEOTIDE SEQUENCE [LARGE SCALE GENOMIC DNA]</scope>
    <source>
        <strain evidence="3 4">JJ-247</strain>
    </source>
</reference>
<dbReference type="SUPFAM" id="SSF52402">
    <property type="entry name" value="Adenine nucleotide alpha hydrolases-like"/>
    <property type="match status" value="1"/>
</dbReference>
<dbReference type="OrthoDB" id="2426295at2"/>
<dbReference type="PRINTS" id="PR01438">
    <property type="entry name" value="UNVRSLSTRESS"/>
</dbReference>
<dbReference type="InterPro" id="IPR006015">
    <property type="entry name" value="Universal_stress_UspA"/>
</dbReference>
<evidence type="ECO:0000313" key="4">
    <source>
        <dbReference type="Proteomes" id="UP000265816"/>
    </source>
</evidence>
<keyword evidence="4" id="KW-1185">Reference proteome</keyword>
<evidence type="ECO:0000259" key="2">
    <source>
        <dbReference type="Pfam" id="PF00582"/>
    </source>
</evidence>